<feature type="transmembrane region" description="Helical" evidence="1">
    <location>
        <begin position="199"/>
        <end position="216"/>
    </location>
</feature>
<keyword evidence="1" id="KW-0812">Transmembrane</keyword>
<dbReference type="InterPro" id="IPR013424">
    <property type="entry name" value="Ice-binding_C"/>
</dbReference>
<evidence type="ECO:0000256" key="1">
    <source>
        <dbReference type="SAM" id="Phobius"/>
    </source>
</evidence>
<gene>
    <name evidence="4" type="ORF">KZ820_12720</name>
</gene>
<dbReference type="NCBIfam" id="TIGR02595">
    <property type="entry name" value="PEP_CTERM"/>
    <property type="match status" value="1"/>
</dbReference>
<protein>
    <submittedName>
        <fullName evidence="4">PEPxxWA-CTERM sorting domain-containing protein</fullName>
    </submittedName>
</protein>
<dbReference type="Pfam" id="PF07589">
    <property type="entry name" value="PEP-CTERM"/>
    <property type="match status" value="1"/>
</dbReference>
<reference evidence="4 5" key="1">
    <citation type="submission" date="2021-07" db="EMBL/GenBank/DDBJ databases">
        <title>Sphingomonas sp.</title>
        <authorList>
            <person name="Feng G."/>
            <person name="Li J."/>
            <person name="Pan M."/>
        </authorList>
    </citation>
    <scope>NUCLEOTIDE SEQUENCE [LARGE SCALE GENOMIC DNA]</scope>
    <source>
        <strain evidence="4 5">RRHST34</strain>
    </source>
</reference>
<feature type="signal peptide" evidence="2">
    <location>
        <begin position="1"/>
        <end position="27"/>
    </location>
</feature>
<dbReference type="EMBL" id="JAHXZN010000004">
    <property type="protein sequence ID" value="MBW6531600.1"/>
    <property type="molecule type" value="Genomic_DNA"/>
</dbReference>
<dbReference type="Proteomes" id="UP000759103">
    <property type="component" value="Unassembled WGS sequence"/>
</dbReference>
<sequence>MGAVTVRKLAASFLLGIAALAGTPAAAATLVGSVPGAPDPGASGALTLDFEGALPAGIVFAAGSTYQILQGFQPKQGYAPAGDLTRYLSVPGGGVAGSATLDFTDYVGAALGDFSFYWGSIDRANELIVETSAGVLSVLGSDLITRGYGSETSATGNRRVAVALAAGETLRRLTFSSPTSFELDDIVFQQAAGGAVPEPATWMTMIAGLGLVGAMLRRRARRGAAA</sequence>
<evidence type="ECO:0000259" key="3">
    <source>
        <dbReference type="Pfam" id="PF07589"/>
    </source>
</evidence>
<accession>A0ABS7BPT2</accession>
<dbReference type="NCBIfam" id="NF035944">
    <property type="entry name" value="PEPxxWA-CTERM"/>
    <property type="match status" value="1"/>
</dbReference>
<keyword evidence="1" id="KW-1133">Transmembrane helix</keyword>
<keyword evidence="5" id="KW-1185">Reference proteome</keyword>
<name>A0ABS7BPT2_9SPHN</name>
<proteinExistence type="predicted"/>
<organism evidence="4 5">
    <name type="scientific">Sphingomonas citri</name>
    <dbReference type="NCBI Taxonomy" id="2862499"/>
    <lineage>
        <taxon>Bacteria</taxon>
        <taxon>Pseudomonadati</taxon>
        <taxon>Pseudomonadota</taxon>
        <taxon>Alphaproteobacteria</taxon>
        <taxon>Sphingomonadales</taxon>
        <taxon>Sphingomonadaceae</taxon>
        <taxon>Sphingomonas</taxon>
    </lineage>
</organism>
<keyword evidence="1" id="KW-0472">Membrane</keyword>
<feature type="chain" id="PRO_5045723398" evidence="2">
    <location>
        <begin position="28"/>
        <end position="226"/>
    </location>
</feature>
<feature type="domain" description="Ice-binding protein C-terminal" evidence="3">
    <location>
        <begin position="195"/>
        <end position="219"/>
    </location>
</feature>
<keyword evidence="2" id="KW-0732">Signal</keyword>
<comment type="caution">
    <text evidence="4">The sequence shown here is derived from an EMBL/GenBank/DDBJ whole genome shotgun (WGS) entry which is preliminary data.</text>
</comment>
<evidence type="ECO:0000313" key="4">
    <source>
        <dbReference type="EMBL" id="MBW6531600.1"/>
    </source>
</evidence>
<evidence type="ECO:0000256" key="2">
    <source>
        <dbReference type="SAM" id="SignalP"/>
    </source>
</evidence>
<evidence type="ECO:0000313" key="5">
    <source>
        <dbReference type="Proteomes" id="UP000759103"/>
    </source>
</evidence>